<protein>
    <recommendedName>
        <fullName evidence="6">GPI anchored protein</fullName>
    </recommendedName>
</protein>
<dbReference type="EMBL" id="JAVHJO010000011">
    <property type="protein sequence ID" value="KAK6533685.1"/>
    <property type="molecule type" value="Genomic_DNA"/>
</dbReference>
<accession>A0AAV9X2M4</accession>
<keyword evidence="5" id="KW-1185">Reference proteome</keyword>
<comment type="caution">
    <text evidence="4">The sequence shown here is derived from an EMBL/GenBank/DDBJ whole genome shotgun (WGS) entry which is preliminary data.</text>
</comment>
<keyword evidence="2" id="KW-1133">Transmembrane helix</keyword>
<evidence type="ECO:0000313" key="5">
    <source>
        <dbReference type="Proteomes" id="UP001365542"/>
    </source>
</evidence>
<evidence type="ECO:0000256" key="1">
    <source>
        <dbReference type="SAM" id="MobiDB-lite"/>
    </source>
</evidence>
<feature type="signal peptide" evidence="3">
    <location>
        <begin position="1"/>
        <end position="21"/>
    </location>
</feature>
<dbReference type="Proteomes" id="UP001365542">
    <property type="component" value="Unassembled WGS sequence"/>
</dbReference>
<reference evidence="4 5" key="1">
    <citation type="submission" date="2019-10" db="EMBL/GenBank/DDBJ databases">
        <authorList>
            <person name="Palmer J.M."/>
        </authorList>
    </citation>
    <scope>NUCLEOTIDE SEQUENCE [LARGE SCALE GENOMIC DNA]</scope>
    <source>
        <strain evidence="4 5">TWF694</strain>
    </source>
</reference>
<evidence type="ECO:0000256" key="3">
    <source>
        <dbReference type="SAM" id="SignalP"/>
    </source>
</evidence>
<evidence type="ECO:0008006" key="6">
    <source>
        <dbReference type="Google" id="ProtNLM"/>
    </source>
</evidence>
<feature type="transmembrane region" description="Helical" evidence="2">
    <location>
        <begin position="359"/>
        <end position="380"/>
    </location>
</feature>
<organism evidence="4 5">
    <name type="scientific">Orbilia ellipsospora</name>
    <dbReference type="NCBI Taxonomy" id="2528407"/>
    <lineage>
        <taxon>Eukaryota</taxon>
        <taxon>Fungi</taxon>
        <taxon>Dikarya</taxon>
        <taxon>Ascomycota</taxon>
        <taxon>Pezizomycotina</taxon>
        <taxon>Orbiliomycetes</taxon>
        <taxon>Orbiliales</taxon>
        <taxon>Orbiliaceae</taxon>
        <taxon>Orbilia</taxon>
    </lineage>
</organism>
<gene>
    <name evidence="4" type="ORF">TWF694_002617</name>
</gene>
<keyword evidence="2" id="KW-0812">Transmembrane</keyword>
<feature type="chain" id="PRO_5043911745" description="GPI anchored protein" evidence="3">
    <location>
        <begin position="22"/>
        <end position="381"/>
    </location>
</feature>
<evidence type="ECO:0000256" key="2">
    <source>
        <dbReference type="SAM" id="Phobius"/>
    </source>
</evidence>
<keyword evidence="3" id="KW-0732">Signal</keyword>
<feature type="region of interest" description="Disordered" evidence="1">
    <location>
        <begin position="277"/>
        <end position="348"/>
    </location>
</feature>
<feature type="compositionally biased region" description="Low complexity" evidence="1">
    <location>
        <begin position="277"/>
        <end position="327"/>
    </location>
</feature>
<evidence type="ECO:0000313" key="4">
    <source>
        <dbReference type="EMBL" id="KAK6533685.1"/>
    </source>
</evidence>
<keyword evidence="2" id="KW-0472">Membrane</keyword>
<sequence length="381" mass="38718">MRIPTLSIAFLSISLLPFVIADTVDVPPGKVKDETPGELLSTTSKRSLLLAPRLEIPENQPKSLPRWLPRKIKTRQEVTASGNRASGLICVKNGPSCGSGAFCNSGLGCCLSGQQGCGGNSCCSQGESCCSAGGGCCPSGYDCVTVNGNPGCCLQGTDCTGAGDLVDSVEGTANPNDGGVCKNDGFGVCPSRQFCCPSGRKCLRDAQGRPACERVCEDSDFFVCPTNDFCCPSGSTCFIDSSGKNRCRVTIVTTITSTPATSTSSSDSTTITLIDVTTTSSSSETTTTASSTTDSSTDTTATATSTGSSSSDVSSTTTGAAATSTSANNGQNQNTENGPLPPPNGDLSNVFTNSAVKVMGAWVPATTALTVGLVGLIVGWL</sequence>
<proteinExistence type="predicted"/>
<feature type="compositionally biased region" description="Polar residues" evidence="1">
    <location>
        <begin position="328"/>
        <end position="337"/>
    </location>
</feature>
<dbReference type="AlphaFoldDB" id="A0AAV9X2M4"/>
<name>A0AAV9X2M4_9PEZI</name>